<dbReference type="EMBL" id="CP144750">
    <property type="protein sequence ID" value="WVZ80795.1"/>
    <property type="molecule type" value="Genomic_DNA"/>
</dbReference>
<dbReference type="AlphaFoldDB" id="A0AAQ3U0R6"/>
<name>A0AAQ3U0R6_PASNO</name>
<proteinExistence type="predicted"/>
<organism evidence="1 2">
    <name type="scientific">Paspalum notatum var. saurae</name>
    <dbReference type="NCBI Taxonomy" id="547442"/>
    <lineage>
        <taxon>Eukaryota</taxon>
        <taxon>Viridiplantae</taxon>
        <taxon>Streptophyta</taxon>
        <taxon>Embryophyta</taxon>
        <taxon>Tracheophyta</taxon>
        <taxon>Spermatophyta</taxon>
        <taxon>Magnoliopsida</taxon>
        <taxon>Liliopsida</taxon>
        <taxon>Poales</taxon>
        <taxon>Poaceae</taxon>
        <taxon>PACMAD clade</taxon>
        <taxon>Panicoideae</taxon>
        <taxon>Andropogonodae</taxon>
        <taxon>Paspaleae</taxon>
        <taxon>Paspalinae</taxon>
        <taxon>Paspalum</taxon>
    </lineage>
</organism>
<gene>
    <name evidence="1" type="ORF">U9M48_028246</name>
</gene>
<dbReference type="InterPro" id="IPR043502">
    <property type="entry name" value="DNA/RNA_pol_sf"/>
</dbReference>
<protein>
    <recommendedName>
        <fullName evidence="3">Reverse transcriptase domain-containing protein</fullName>
    </recommendedName>
</protein>
<keyword evidence="2" id="KW-1185">Reference proteome</keyword>
<dbReference type="PANTHER" id="PTHR33116:SF87">
    <property type="entry name" value="OS01G0158850 PROTEIN"/>
    <property type="match status" value="1"/>
</dbReference>
<evidence type="ECO:0000313" key="2">
    <source>
        <dbReference type="Proteomes" id="UP001341281"/>
    </source>
</evidence>
<dbReference type="PANTHER" id="PTHR33116">
    <property type="entry name" value="REVERSE TRANSCRIPTASE ZINC-BINDING DOMAIN-CONTAINING PROTEIN-RELATED-RELATED"/>
    <property type="match status" value="1"/>
</dbReference>
<reference evidence="1 2" key="1">
    <citation type="submission" date="2024-02" db="EMBL/GenBank/DDBJ databases">
        <title>High-quality chromosome-scale genome assembly of Pensacola bahiagrass (Paspalum notatum Flugge var. saurae).</title>
        <authorList>
            <person name="Vega J.M."/>
            <person name="Podio M."/>
            <person name="Orjuela J."/>
            <person name="Siena L.A."/>
            <person name="Pessino S.C."/>
            <person name="Combes M.C."/>
            <person name="Mariac C."/>
            <person name="Albertini E."/>
            <person name="Pupilli F."/>
            <person name="Ortiz J.P.A."/>
            <person name="Leblanc O."/>
        </authorList>
    </citation>
    <scope>NUCLEOTIDE SEQUENCE [LARGE SCALE GENOMIC DNA]</scope>
    <source>
        <strain evidence="1">R1</strain>
        <tissue evidence="1">Leaf</tissue>
    </source>
</reference>
<sequence>MEHNKAPGPDGFPPEFYQVFWSVIKEDLMTLFQEFHAGTLDLHSLNFGTTILLPKSSEAKQIQQYHPICLLNVSFKILTKVSFKILTKVALQTAFLPGRNKMEGRLFSMRRFMSCIKRNGMAYDNVRWDFLHQTLRMNGFLPKWCSWGLRLMIRLGRTSRPKKEYVKSKGLIPHLVQDGLSILQYADDTVIFLEHYIEQAKNLKLLLCAFKQLSGLKINFHKSEIFCFGQAKQQEEDYSHLFGCSLGSFPFRYLGIPMHYRKLSNKDWALVEDRFEKSLSRWKGKLLSVGGRLVLINSFSRWEFQKKYFKRWTTIDQGFIGKMINIERNIGWQGRRYSANLNIRGV</sequence>
<evidence type="ECO:0000313" key="1">
    <source>
        <dbReference type="EMBL" id="WVZ80795.1"/>
    </source>
</evidence>
<accession>A0AAQ3U0R6</accession>
<dbReference type="Proteomes" id="UP001341281">
    <property type="component" value="Chromosome 06"/>
</dbReference>
<evidence type="ECO:0008006" key="3">
    <source>
        <dbReference type="Google" id="ProtNLM"/>
    </source>
</evidence>
<dbReference type="SUPFAM" id="SSF56672">
    <property type="entry name" value="DNA/RNA polymerases"/>
    <property type="match status" value="1"/>
</dbReference>